<dbReference type="GO" id="GO:0006302">
    <property type="term" value="P:double-strand break repair"/>
    <property type="evidence" value="ECO:0007669"/>
    <property type="project" value="InterPro"/>
</dbReference>
<evidence type="ECO:0000256" key="1">
    <source>
        <dbReference type="ARBA" id="ARBA00006930"/>
    </source>
</evidence>
<dbReference type="PANTHER" id="PTHR32114">
    <property type="entry name" value="ABC TRANSPORTER ABCH.3"/>
    <property type="match status" value="1"/>
</dbReference>
<sequence length="674" mass="78387">MKFNRLRITNIGAFYGNFDFDLRTFNANQNVVLFGGKNGAGKTTILESIRLALFGPLAYGYKTESVPYFDKISSKLNSYAVKNRENKFQVILDLELVENLQRNVYVLRRSWQLERDTIKEDLEIICNQRILSSQEKDIFQTKLREETPPQLLELCLFDGEKVAQAISDEILSSYLQETAKVMFNLDLFENLETDLKTYLKQDAIQETLSSDQQKILELENTLQMLNKQRALIMQEQVEIETKIEENQSSLENSEKQFEIHGGLLKEQRDSLINQMNDIEQERRAMMDKNRDLISTLLPFALVKDILHDVNRQMENETKLEIIEGLKQMTQQSDFDHILQNLTRKGVILAQKETAAASEALYTEFLGLLSIESSEPIHRASYQQKAEIVSISNQVNQFDPKEISDNIKRNAKMIKTIQEIRQKINENDMTSELRDLLENINEAKNRNIALLHRKEQLNISRSDLEEQIQKVTNTYLKLKEKLIHSRKAENIFAITKRVLDVSKEFRRLQMQKKLQDVEIEAARMLQLLFRKELFVVRVFIHPETFQLKLFNSTNEEINKESLSAGEKQLLLLSTIWAMAHCSRRRLPFVFDTLLGRLDQTHKKSIIEHLIPRCGDQVIILSTDSEIDEEHYKLIQPAVVSTYTIEYNTQKSTIEVGKHFFTFSNPLEDNSHAISS</sequence>
<evidence type="ECO:0000256" key="2">
    <source>
        <dbReference type="ARBA" id="ARBA00011322"/>
    </source>
</evidence>
<dbReference type="GO" id="GO:0016887">
    <property type="term" value="F:ATP hydrolysis activity"/>
    <property type="evidence" value="ECO:0007669"/>
    <property type="project" value="InterPro"/>
</dbReference>
<protein>
    <recommendedName>
        <fullName evidence="3">Nuclease SbcCD subunit C</fullName>
    </recommendedName>
</protein>
<dbReference type="EMBL" id="BJOD01000091">
    <property type="protein sequence ID" value="GED28688.1"/>
    <property type="molecule type" value="Genomic_DNA"/>
</dbReference>
<evidence type="ECO:0000313" key="8">
    <source>
        <dbReference type="Proteomes" id="UP000276178"/>
    </source>
</evidence>
<keyword evidence="4" id="KW-0175">Coiled coil</keyword>
<reference evidence="7 8" key="1">
    <citation type="submission" date="2018-10" db="EMBL/GenBank/DDBJ databases">
        <title>Phylogenomics of Brevibacillus.</title>
        <authorList>
            <person name="Dunlap C."/>
        </authorList>
    </citation>
    <scope>NUCLEOTIDE SEQUENCE [LARGE SCALE GENOMIC DNA]</scope>
    <source>
        <strain evidence="7 8">NRRL NRS 1219</strain>
    </source>
</reference>
<dbReference type="GeneID" id="82812906"/>
<feature type="coiled-coil region" evidence="4">
    <location>
        <begin position="208"/>
        <end position="235"/>
    </location>
</feature>
<dbReference type="InterPro" id="IPR038729">
    <property type="entry name" value="Rad50/SbcC_AAA"/>
</dbReference>
<dbReference type="PANTHER" id="PTHR32114:SF2">
    <property type="entry name" value="ABC TRANSPORTER ABCH.3"/>
    <property type="match status" value="1"/>
</dbReference>
<evidence type="ECO:0000259" key="5">
    <source>
        <dbReference type="Pfam" id="PF13476"/>
    </source>
</evidence>
<gene>
    <name evidence="7" type="primary">dndD</name>
    <name evidence="6" type="ORF">BAG01nite_47900</name>
    <name evidence="7" type="ORF">EB820_18430</name>
</gene>
<evidence type="ECO:0000313" key="6">
    <source>
        <dbReference type="EMBL" id="GED28688.1"/>
    </source>
</evidence>
<dbReference type="NCBIfam" id="TIGR03185">
    <property type="entry name" value="DNA_S_dndD"/>
    <property type="match status" value="1"/>
</dbReference>
<comment type="caution">
    <text evidence="7">The sequence shown here is derived from an EMBL/GenBank/DDBJ whole genome shotgun (WGS) entry which is preliminary data.</text>
</comment>
<evidence type="ECO:0000256" key="4">
    <source>
        <dbReference type="SAM" id="Coils"/>
    </source>
</evidence>
<accession>A0A3M8ANL3</accession>
<dbReference type="AlphaFoldDB" id="A0A3M8ANL3"/>
<dbReference type="EMBL" id="RHHN01000052">
    <property type="protein sequence ID" value="RNB52796.1"/>
    <property type="molecule type" value="Genomic_DNA"/>
</dbReference>
<proteinExistence type="inferred from homology"/>
<reference evidence="6 9" key="2">
    <citation type="submission" date="2019-06" db="EMBL/GenBank/DDBJ databases">
        <title>Whole genome shotgun sequence of Brevibacillus agri NBRC 15538.</title>
        <authorList>
            <person name="Hosoyama A."/>
            <person name="Uohara A."/>
            <person name="Ohji S."/>
            <person name="Ichikawa N."/>
        </authorList>
    </citation>
    <scope>NUCLEOTIDE SEQUENCE [LARGE SCALE GENOMIC DNA]</scope>
    <source>
        <strain evidence="6 9">NBRC 15538</strain>
    </source>
</reference>
<feature type="coiled-coil region" evidence="4">
    <location>
        <begin position="264"/>
        <end position="295"/>
    </location>
</feature>
<feature type="domain" description="Rad50/SbcC-type AAA" evidence="5">
    <location>
        <begin position="5"/>
        <end position="256"/>
    </location>
</feature>
<dbReference type="SUPFAM" id="SSF52540">
    <property type="entry name" value="P-loop containing nucleoside triphosphate hydrolases"/>
    <property type="match status" value="2"/>
</dbReference>
<organism evidence="7 8">
    <name type="scientific">Brevibacillus agri</name>
    <dbReference type="NCBI Taxonomy" id="51101"/>
    <lineage>
        <taxon>Bacteria</taxon>
        <taxon>Bacillati</taxon>
        <taxon>Bacillota</taxon>
        <taxon>Bacilli</taxon>
        <taxon>Bacillales</taxon>
        <taxon>Paenibacillaceae</taxon>
        <taxon>Brevibacillus</taxon>
    </lineage>
</organism>
<dbReference type="Proteomes" id="UP000317180">
    <property type="component" value="Unassembled WGS sequence"/>
</dbReference>
<dbReference type="Gene3D" id="3.40.50.300">
    <property type="entry name" value="P-loop containing nucleotide triphosphate hydrolases"/>
    <property type="match status" value="2"/>
</dbReference>
<comment type="similarity">
    <text evidence="1">Belongs to the SMC family. SbcC subfamily.</text>
</comment>
<dbReference type="Proteomes" id="UP000276178">
    <property type="component" value="Unassembled WGS sequence"/>
</dbReference>
<comment type="subunit">
    <text evidence="2">Heterodimer of SbcC and SbcD.</text>
</comment>
<dbReference type="InterPro" id="IPR027417">
    <property type="entry name" value="P-loop_NTPase"/>
</dbReference>
<evidence type="ECO:0000313" key="9">
    <source>
        <dbReference type="Proteomes" id="UP000317180"/>
    </source>
</evidence>
<name>A0A3M8ANL3_9BACL</name>
<dbReference type="OrthoDB" id="9795626at2"/>
<evidence type="ECO:0000313" key="7">
    <source>
        <dbReference type="EMBL" id="RNB52796.1"/>
    </source>
</evidence>
<feature type="coiled-coil region" evidence="4">
    <location>
        <begin position="425"/>
        <end position="480"/>
    </location>
</feature>
<evidence type="ECO:0000256" key="3">
    <source>
        <dbReference type="ARBA" id="ARBA00013368"/>
    </source>
</evidence>
<dbReference type="Pfam" id="PF13476">
    <property type="entry name" value="AAA_23"/>
    <property type="match status" value="1"/>
</dbReference>
<dbReference type="InterPro" id="IPR017599">
    <property type="entry name" value="DNA_S_DndD"/>
</dbReference>
<dbReference type="RefSeq" id="WP_122953196.1">
    <property type="nucleotide sequence ID" value="NZ_BJOD01000091.1"/>
</dbReference>
<keyword evidence="9" id="KW-1185">Reference proteome</keyword>